<evidence type="ECO:0000256" key="3">
    <source>
        <dbReference type="ARBA" id="ARBA00005404"/>
    </source>
</evidence>
<comment type="similarity">
    <text evidence="3">Belongs to the complex I 75 kDa subunit family.</text>
</comment>
<feature type="domain" description="4Fe-4S His(Cys)3-ligated-type" evidence="18">
    <location>
        <begin position="80"/>
        <end position="119"/>
    </location>
</feature>
<comment type="cofactor">
    <cofactor evidence="1">
        <name>[4Fe-4S] cluster</name>
        <dbReference type="ChEBI" id="CHEBI:49883"/>
    </cofactor>
</comment>
<keyword evidence="8" id="KW-1278">Translocase</keyword>
<keyword evidence="12" id="KW-0520">NAD</keyword>
<dbReference type="InterPro" id="IPR019574">
    <property type="entry name" value="NADH_UbQ_OxRdtase_Gsu_4Fe4S-bd"/>
</dbReference>
<accession>A0A420W8U3</accession>
<evidence type="ECO:0000259" key="18">
    <source>
        <dbReference type="PROSITE" id="PS51839"/>
    </source>
</evidence>
<name>A0A420W8U3_9BACT</name>
<dbReference type="GO" id="GO:0051537">
    <property type="term" value="F:2 iron, 2 sulfur cluster binding"/>
    <property type="evidence" value="ECO:0007669"/>
    <property type="project" value="UniProtKB-KW"/>
</dbReference>
<dbReference type="InterPro" id="IPR050123">
    <property type="entry name" value="Prok_molybdopt-oxidoreductase"/>
</dbReference>
<evidence type="ECO:0000256" key="12">
    <source>
        <dbReference type="ARBA" id="ARBA00023027"/>
    </source>
</evidence>
<dbReference type="PROSITE" id="PS00642">
    <property type="entry name" value="COMPLEX1_75K_2"/>
    <property type="match status" value="1"/>
</dbReference>
<keyword evidence="13" id="KW-0472">Membrane</keyword>
<dbReference type="Gene3D" id="3.30.70.20">
    <property type="match status" value="1"/>
</dbReference>
<evidence type="ECO:0000256" key="14">
    <source>
        <dbReference type="ARBA" id="ARBA00034078"/>
    </source>
</evidence>
<dbReference type="GO" id="GO:0042773">
    <property type="term" value="P:ATP synthesis coupled electron transport"/>
    <property type="evidence" value="ECO:0007669"/>
    <property type="project" value="InterPro"/>
</dbReference>
<feature type="domain" description="4Fe-4S ferredoxin-type" evidence="16">
    <location>
        <begin position="179"/>
        <end position="211"/>
    </location>
</feature>
<evidence type="ECO:0000313" key="20">
    <source>
        <dbReference type="Proteomes" id="UP000280881"/>
    </source>
</evidence>
<keyword evidence="6" id="KW-0479">Metal-binding</keyword>
<dbReference type="EMBL" id="RBIE01000001">
    <property type="protein sequence ID" value="RKQ63685.1"/>
    <property type="molecule type" value="Genomic_DNA"/>
</dbReference>
<evidence type="ECO:0000256" key="1">
    <source>
        <dbReference type="ARBA" id="ARBA00001966"/>
    </source>
</evidence>
<feature type="domain" description="4Fe-4S ferredoxin-type" evidence="16">
    <location>
        <begin position="139"/>
        <end position="168"/>
    </location>
</feature>
<keyword evidence="5" id="KW-0001">2Fe-2S</keyword>
<evidence type="ECO:0000259" key="16">
    <source>
        <dbReference type="PROSITE" id="PS51379"/>
    </source>
</evidence>
<dbReference type="InterPro" id="IPR000283">
    <property type="entry name" value="NADH_UbQ_OxRdtase_75kDa_su_CS"/>
</dbReference>
<dbReference type="PROSITE" id="PS51085">
    <property type="entry name" value="2FE2S_FER_2"/>
    <property type="match status" value="1"/>
</dbReference>
<comment type="subcellular location">
    <subcellularLocation>
        <location evidence="2">Membrane</location>
    </subcellularLocation>
</comment>
<dbReference type="InterPro" id="IPR009010">
    <property type="entry name" value="Asp_de-COase-like_dom_sf"/>
</dbReference>
<evidence type="ECO:0000259" key="15">
    <source>
        <dbReference type="PROSITE" id="PS51085"/>
    </source>
</evidence>
<dbReference type="InterPro" id="IPR017896">
    <property type="entry name" value="4Fe4S_Fe-S-bd"/>
</dbReference>
<keyword evidence="11" id="KW-0411">Iron-sulfur</keyword>
<keyword evidence="7" id="KW-0677">Repeat</keyword>
<dbReference type="GO" id="GO:0003954">
    <property type="term" value="F:NADH dehydrogenase activity"/>
    <property type="evidence" value="ECO:0007669"/>
    <property type="project" value="TreeGrafter"/>
</dbReference>
<sequence length="728" mass="80983">MESFKIVIDGKECEAFPGETVLEVAQRNGIIIPVFCHHKELRPEGACRVCLVEVEGAPRLVTACTLKAMPNMVVRTNTERVRLARARVIEMILNNHPLECPICDKSGECELQMTGFRNGPKKSRYREPRREKDIVIQGPLIEIDNDRCILCRRCIRMCGENMGNRVLGILNRGYRAYISPFNGDFLESGCEHCGSCVDVCPVGSLLDRAFKYKDRPWRMTKTWTTCSLCGSGCRVEIDTYHKKVKRAVGRIGINEGHNKGYLCVRGKWGWDIIYSDKRLKEPLLKEGGELKKISFDQALEVLKERVIGKRVNLFLESSLTNEELDRLKAVFGNQAVSDSLGYFNLLRGIASVTGVLKTDSLSSIYDSDVIFLVGDFVEEITPVVSTLLRLAVIQKGKRLIRLGSFPSKLDSVSFSTLSVPQTEIVDTLKHLILGTFDTSYTSGSKDIDSVAKVLRGKRVAFILAGLTPYSVEAEEIGKTVAYLADRAGNCSLVAVPPKANSLGVINSFNLKRPKELEGEVNVIVNAEFDRDFFGLELPEAGFTVLFTPFYTHEVPLADLVIPIELGLEKGGTFTGIEGELSLNTDLEVESSLIDFLSQLPVCEIESEEKVEIKVTKEPGVRKLDRKEGDFLLTVLPNRTGWNSVSYYSKNVAKVAGERTLYLNPDDFKGELVVLKTEGGEITVKSVKDERVPKGHALLRVERFTRDVSNLLGGAFPFLTGVKCEISEE</sequence>
<dbReference type="SUPFAM" id="SSF53706">
    <property type="entry name" value="Formate dehydrogenase/DMSO reductase, domains 1-3"/>
    <property type="match status" value="1"/>
</dbReference>
<evidence type="ECO:0000256" key="9">
    <source>
        <dbReference type="ARBA" id="ARBA00023002"/>
    </source>
</evidence>
<dbReference type="SUPFAM" id="SSF54862">
    <property type="entry name" value="4Fe-4S ferredoxins"/>
    <property type="match status" value="1"/>
</dbReference>
<evidence type="ECO:0000256" key="7">
    <source>
        <dbReference type="ARBA" id="ARBA00022737"/>
    </source>
</evidence>
<dbReference type="InterPro" id="IPR017900">
    <property type="entry name" value="4Fe4S_Fe_S_CS"/>
</dbReference>
<dbReference type="InterPro" id="IPR006963">
    <property type="entry name" value="Mopterin_OxRdtase_4Fe-4S_dom"/>
</dbReference>
<dbReference type="PROSITE" id="PS00643">
    <property type="entry name" value="COMPLEX1_75K_3"/>
    <property type="match status" value="1"/>
</dbReference>
<keyword evidence="10" id="KW-0408">Iron</keyword>
<dbReference type="CDD" id="cd00207">
    <property type="entry name" value="fer2"/>
    <property type="match status" value="1"/>
</dbReference>
<dbReference type="InterPro" id="IPR054351">
    <property type="entry name" value="NADH_UbQ_OxRdtase_ferredoxin"/>
</dbReference>
<evidence type="ECO:0000313" key="19">
    <source>
        <dbReference type="EMBL" id="RKQ63685.1"/>
    </source>
</evidence>
<dbReference type="Gene3D" id="3.30.200.210">
    <property type="match status" value="1"/>
</dbReference>
<feature type="domain" description="2Fe-2S ferredoxin-type" evidence="15">
    <location>
        <begin position="2"/>
        <end position="80"/>
    </location>
</feature>
<dbReference type="FunFam" id="3.10.20.740:FF:000004">
    <property type="entry name" value="NADH-quinone oxidoreductase"/>
    <property type="match status" value="1"/>
</dbReference>
<evidence type="ECO:0000256" key="4">
    <source>
        <dbReference type="ARBA" id="ARBA00022485"/>
    </source>
</evidence>
<dbReference type="SUPFAM" id="SSF54292">
    <property type="entry name" value="2Fe-2S ferredoxin-like"/>
    <property type="match status" value="1"/>
</dbReference>
<dbReference type="PROSITE" id="PS51839">
    <property type="entry name" value="4FE4S_HC3"/>
    <property type="match status" value="1"/>
</dbReference>
<dbReference type="Pfam" id="PF04879">
    <property type="entry name" value="Molybdop_Fe4S4"/>
    <property type="match status" value="1"/>
</dbReference>
<dbReference type="InterPro" id="IPR001041">
    <property type="entry name" value="2Fe-2S_ferredoxin-type"/>
</dbReference>
<dbReference type="PANTHER" id="PTHR43105">
    <property type="entry name" value="RESPIRATORY NITRATE REDUCTASE"/>
    <property type="match status" value="1"/>
</dbReference>
<reference evidence="19 20" key="1">
    <citation type="submission" date="2018-10" db="EMBL/GenBank/DDBJ databases">
        <title>Genomic Encyclopedia of Type Strains, Phase IV (KMG-IV): sequencing the most valuable type-strain genomes for metagenomic binning, comparative biology and taxonomic classification.</title>
        <authorList>
            <person name="Goeker M."/>
        </authorList>
    </citation>
    <scope>NUCLEOTIDE SEQUENCE [LARGE SCALE GENOMIC DNA]</scope>
    <source>
        <strain evidence="19 20">DSM 15521</strain>
    </source>
</reference>
<dbReference type="GO" id="GO:0008137">
    <property type="term" value="F:NADH dehydrogenase (ubiquinone) activity"/>
    <property type="evidence" value="ECO:0007669"/>
    <property type="project" value="InterPro"/>
</dbReference>
<proteinExistence type="inferred from homology"/>
<dbReference type="OrthoDB" id="9803192at2"/>
<dbReference type="GO" id="GO:0046872">
    <property type="term" value="F:metal ion binding"/>
    <property type="evidence" value="ECO:0007669"/>
    <property type="project" value="UniProtKB-KW"/>
</dbReference>
<evidence type="ECO:0000256" key="13">
    <source>
        <dbReference type="ARBA" id="ARBA00023136"/>
    </source>
</evidence>
<dbReference type="GO" id="GO:0016020">
    <property type="term" value="C:membrane"/>
    <property type="evidence" value="ECO:0007669"/>
    <property type="project" value="UniProtKB-SubCell"/>
</dbReference>
<dbReference type="SMART" id="SM00929">
    <property type="entry name" value="NADH-G_4Fe-4S_3"/>
    <property type="match status" value="1"/>
</dbReference>
<dbReference type="Pfam" id="PF10588">
    <property type="entry name" value="NADH-G_4Fe-4S_3"/>
    <property type="match status" value="1"/>
</dbReference>
<dbReference type="RefSeq" id="WP_121169923.1">
    <property type="nucleotide sequence ID" value="NZ_RBIE01000001.1"/>
</dbReference>
<evidence type="ECO:0000256" key="6">
    <source>
        <dbReference type="ARBA" id="ARBA00022723"/>
    </source>
</evidence>
<evidence type="ECO:0000259" key="17">
    <source>
        <dbReference type="PROSITE" id="PS51669"/>
    </source>
</evidence>
<evidence type="ECO:0000256" key="2">
    <source>
        <dbReference type="ARBA" id="ARBA00004370"/>
    </source>
</evidence>
<dbReference type="GO" id="GO:0051539">
    <property type="term" value="F:4 iron, 4 sulfur cluster binding"/>
    <property type="evidence" value="ECO:0007669"/>
    <property type="project" value="UniProtKB-KW"/>
</dbReference>
<dbReference type="Pfam" id="PF13510">
    <property type="entry name" value="Fer2_4"/>
    <property type="match status" value="1"/>
</dbReference>
<keyword evidence="9" id="KW-0560">Oxidoreductase</keyword>
<gene>
    <name evidence="19" type="ORF">C7457_0565</name>
</gene>
<dbReference type="Pfam" id="PF00384">
    <property type="entry name" value="Molybdopterin"/>
    <property type="match status" value="1"/>
</dbReference>
<organism evidence="19 20">
    <name type="scientific">Thermovibrio guaymasensis</name>
    <dbReference type="NCBI Taxonomy" id="240167"/>
    <lineage>
        <taxon>Bacteria</taxon>
        <taxon>Pseudomonadati</taxon>
        <taxon>Aquificota</taxon>
        <taxon>Aquificia</taxon>
        <taxon>Desulfurobacteriales</taxon>
        <taxon>Desulfurobacteriaceae</taxon>
        <taxon>Thermovibrio</taxon>
    </lineage>
</organism>
<keyword evidence="19" id="KW-0830">Ubiquinone</keyword>
<dbReference type="Gene3D" id="3.10.20.740">
    <property type="match status" value="1"/>
</dbReference>
<evidence type="ECO:0000256" key="5">
    <source>
        <dbReference type="ARBA" id="ARBA00022714"/>
    </source>
</evidence>
<protein>
    <submittedName>
        <fullName evidence="19">NADH dehydrogenase/NADH:ubiquinone oxidoreductase subunit G</fullName>
    </submittedName>
</protein>
<dbReference type="AlphaFoldDB" id="A0A420W8U3"/>
<dbReference type="PANTHER" id="PTHR43105:SF14">
    <property type="entry name" value="FORMATE DEHYDROGENASE H"/>
    <property type="match status" value="1"/>
</dbReference>
<dbReference type="Proteomes" id="UP000280881">
    <property type="component" value="Unassembled WGS sequence"/>
</dbReference>
<keyword evidence="4" id="KW-0004">4Fe-4S</keyword>
<dbReference type="PROSITE" id="PS00198">
    <property type="entry name" value="4FE4S_FER_1"/>
    <property type="match status" value="1"/>
</dbReference>
<dbReference type="InterPro" id="IPR006656">
    <property type="entry name" value="Mopterin_OxRdtase"/>
</dbReference>
<keyword evidence="20" id="KW-1185">Reference proteome</keyword>
<evidence type="ECO:0000256" key="10">
    <source>
        <dbReference type="ARBA" id="ARBA00023004"/>
    </source>
</evidence>
<comment type="cofactor">
    <cofactor evidence="14">
        <name>[2Fe-2S] cluster</name>
        <dbReference type="ChEBI" id="CHEBI:190135"/>
    </cofactor>
</comment>
<dbReference type="Pfam" id="PF22117">
    <property type="entry name" value="Fer4_Nqo3"/>
    <property type="match status" value="1"/>
</dbReference>
<dbReference type="PROSITE" id="PS51379">
    <property type="entry name" value="4FE4S_FER_2"/>
    <property type="match status" value="2"/>
</dbReference>
<dbReference type="PROSITE" id="PS51669">
    <property type="entry name" value="4FE4S_MOW_BIS_MGD"/>
    <property type="match status" value="1"/>
</dbReference>
<evidence type="ECO:0000256" key="11">
    <source>
        <dbReference type="ARBA" id="ARBA00023014"/>
    </source>
</evidence>
<comment type="caution">
    <text evidence="19">The sequence shown here is derived from an EMBL/GenBank/DDBJ whole genome shotgun (WGS) entry which is preliminary data.</text>
</comment>
<dbReference type="SMART" id="SM00926">
    <property type="entry name" value="Molybdop_Fe4S4"/>
    <property type="match status" value="1"/>
</dbReference>
<dbReference type="FunFam" id="3.30.70.20:FF:000035">
    <property type="entry name" value="Iron hydrogenase 1"/>
    <property type="match status" value="1"/>
</dbReference>
<evidence type="ECO:0000256" key="8">
    <source>
        <dbReference type="ARBA" id="ARBA00022967"/>
    </source>
</evidence>
<feature type="domain" description="4Fe-4S Mo/W bis-MGD-type" evidence="17">
    <location>
        <begin position="219"/>
        <end position="277"/>
    </location>
</feature>
<dbReference type="InterPro" id="IPR036010">
    <property type="entry name" value="2Fe-2S_ferredoxin-like_sf"/>
</dbReference>
<dbReference type="SUPFAM" id="SSF50692">
    <property type="entry name" value="ADC-like"/>
    <property type="match status" value="1"/>
</dbReference>